<name>A0A9D2I4X0_9FIRM</name>
<dbReference type="InterPro" id="IPR000182">
    <property type="entry name" value="GNAT_dom"/>
</dbReference>
<organism evidence="2 3">
    <name type="scientific">Candidatus Eisenbergiella merdipullorum</name>
    <dbReference type="NCBI Taxonomy" id="2838553"/>
    <lineage>
        <taxon>Bacteria</taxon>
        <taxon>Bacillati</taxon>
        <taxon>Bacillota</taxon>
        <taxon>Clostridia</taxon>
        <taxon>Lachnospirales</taxon>
        <taxon>Lachnospiraceae</taxon>
        <taxon>Eisenbergiella</taxon>
    </lineage>
</organism>
<evidence type="ECO:0000259" key="1">
    <source>
        <dbReference type="PROSITE" id="PS51186"/>
    </source>
</evidence>
<feature type="domain" description="N-acetyltransferase" evidence="1">
    <location>
        <begin position="23"/>
        <end position="158"/>
    </location>
</feature>
<reference evidence="2" key="1">
    <citation type="journal article" date="2021" name="PeerJ">
        <title>Extensive microbial diversity within the chicken gut microbiome revealed by metagenomics and culture.</title>
        <authorList>
            <person name="Gilroy R."/>
            <person name="Ravi A."/>
            <person name="Getino M."/>
            <person name="Pursley I."/>
            <person name="Horton D.L."/>
            <person name="Alikhan N.F."/>
            <person name="Baker D."/>
            <person name="Gharbi K."/>
            <person name="Hall N."/>
            <person name="Watson M."/>
            <person name="Adriaenssens E.M."/>
            <person name="Foster-Nyarko E."/>
            <person name="Jarju S."/>
            <person name="Secka A."/>
            <person name="Antonio M."/>
            <person name="Oren A."/>
            <person name="Chaudhuri R.R."/>
            <person name="La Ragione R."/>
            <person name="Hildebrand F."/>
            <person name="Pallen M.J."/>
        </authorList>
    </citation>
    <scope>NUCLEOTIDE SEQUENCE</scope>
    <source>
        <strain evidence="2">CHK179-7159</strain>
    </source>
</reference>
<dbReference type="InterPro" id="IPR016181">
    <property type="entry name" value="Acyl_CoA_acyltransferase"/>
</dbReference>
<proteinExistence type="predicted"/>
<sequence length="158" mass="17452">MDGHDMIVNLKNIEYHSPEDPGLKIKRAFAGDKEIILRFVRENFSESWAGEAECAILQAPSQCFIATEQGKVLGFACFDVSAKGFFGPIGVLESERGRQIGKYLLLKTLDAMRSAGYGYAIIGWVGDAEGFYRKTVHAEVIPDSSPENSVYANLVRMP</sequence>
<dbReference type="PROSITE" id="PS51186">
    <property type="entry name" value="GNAT"/>
    <property type="match status" value="1"/>
</dbReference>
<accession>A0A9D2I4X0</accession>
<evidence type="ECO:0000313" key="3">
    <source>
        <dbReference type="Proteomes" id="UP000886858"/>
    </source>
</evidence>
<dbReference type="Proteomes" id="UP000886858">
    <property type="component" value="Unassembled WGS sequence"/>
</dbReference>
<evidence type="ECO:0000313" key="2">
    <source>
        <dbReference type="EMBL" id="HJA93336.1"/>
    </source>
</evidence>
<protein>
    <submittedName>
        <fullName evidence="2">GNAT family N-acetyltransferase</fullName>
    </submittedName>
</protein>
<dbReference type="CDD" id="cd04301">
    <property type="entry name" value="NAT_SF"/>
    <property type="match status" value="1"/>
</dbReference>
<gene>
    <name evidence="2" type="ORF">H9717_09540</name>
</gene>
<dbReference type="SUPFAM" id="SSF55729">
    <property type="entry name" value="Acyl-CoA N-acyltransferases (Nat)"/>
    <property type="match status" value="1"/>
</dbReference>
<comment type="caution">
    <text evidence="2">The sequence shown here is derived from an EMBL/GenBank/DDBJ whole genome shotgun (WGS) entry which is preliminary data.</text>
</comment>
<dbReference type="Gene3D" id="3.40.630.30">
    <property type="match status" value="1"/>
</dbReference>
<reference evidence="2" key="2">
    <citation type="submission" date="2021-04" db="EMBL/GenBank/DDBJ databases">
        <authorList>
            <person name="Gilroy R."/>
        </authorList>
    </citation>
    <scope>NUCLEOTIDE SEQUENCE</scope>
    <source>
        <strain evidence="2">CHK179-7159</strain>
    </source>
</reference>
<dbReference type="GO" id="GO:0016747">
    <property type="term" value="F:acyltransferase activity, transferring groups other than amino-acyl groups"/>
    <property type="evidence" value="ECO:0007669"/>
    <property type="project" value="InterPro"/>
</dbReference>
<dbReference type="EMBL" id="DWYY01000102">
    <property type="protein sequence ID" value="HJA93336.1"/>
    <property type="molecule type" value="Genomic_DNA"/>
</dbReference>
<dbReference type="Pfam" id="PF00583">
    <property type="entry name" value="Acetyltransf_1"/>
    <property type="match status" value="1"/>
</dbReference>
<dbReference type="AlphaFoldDB" id="A0A9D2I4X0"/>